<sequence>MNMILRKHGLAMLIALCAGSVTTMQATANDQALLDAAHTCAQENSRLDRLSCYDQIFLAPEKPDNDGSALPALWDAIARQESQRTEENTGLLFSEQGEDVLMSAPALGTTPPRPTLVIACEKWITRFQLHLPEPIEGTRVEVQLSSSNRSINQQWRIRNDGHVISGGRGLPAIETLRQLLNASDLRLQSDVAALDGLRFDVTGLNDMIDPLRENCGW</sequence>
<dbReference type="RefSeq" id="WP_192539195.1">
    <property type="nucleotide sequence ID" value="NZ_RRZB01000044.1"/>
</dbReference>
<reference evidence="2 3" key="1">
    <citation type="submission" date="2020-07" db="EMBL/GenBank/DDBJ databases">
        <title>Halophilic bacteria isolated from french cheeses.</title>
        <authorList>
            <person name="Kothe C.I."/>
            <person name="Farah-Kraiem B."/>
            <person name="Renault P."/>
            <person name="Dridi B."/>
        </authorList>
    </citation>
    <scope>NUCLEOTIDE SEQUENCE [LARGE SCALE GENOMIC DNA]</scope>
    <source>
        <strain evidence="2 3">FME20</strain>
    </source>
</reference>
<accession>A0ABR9G1J9</accession>
<evidence type="ECO:0000313" key="3">
    <source>
        <dbReference type="Proteomes" id="UP001645038"/>
    </source>
</evidence>
<dbReference type="InterPro" id="IPR017738">
    <property type="entry name" value="T6SS-assoc_VCA0118"/>
</dbReference>
<gene>
    <name evidence="2" type="primary">tagO</name>
    <name evidence="2" type="ORF">EI547_14940</name>
</gene>
<protein>
    <submittedName>
        <fullName evidence="2">Type VI secretion system-associated protein TagO</fullName>
    </submittedName>
</protein>
<keyword evidence="1" id="KW-0732">Signal</keyword>
<keyword evidence="3" id="KW-1185">Reference proteome</keyword>
<evidence type="ECO:0000313" key="2">
    <source>
        <dbReference type="EMBL" id="MBE0464735.1"/>
    </source>
</evidence>
<dbReference type="EMBL" id="RRZB01000044">
    <property type="protein sequence ID" value="MBE0464735.1"/>
    <property type="molecule type" value="Genomic_DNA"/>
</dbReference>
<name>A0ABR9G1J9_9GAMM</name>
<feature type="signal peptide" evidence="1">
    <location>
        <begin position="1"/>
        <end position="28"/>
    </location>
</feature>
<feature type="chain" id="PRO_5047013646" evidence="1">
    <location>
        <begin position="29"/>
        <end position="217"/>
    </location>
</feature>
<organism evidence="2 3">
    <name type="scientific">Halomonas colorata</name>
    <dbReference type="NCBI Taxonomy" id="2742615"/>
    <lineage>
        <taxon>Bacteria</taxon>
        <taxon>Pseudomonadati</taxon>
        <taxon>Pseudomonadota</taxon>
        <taxon>Gammaproteobacteria</taxon>
        <taxon>Oceanospirillales</taxon>
        <taxon>Halomonadaceae</taxon>
        <taxon>Halomonas</taxon>
    </lineage>
</organism>
<dbReference type="NCBIfam" id="TIGR03360">
    <property type="entry name" value="VI_minor_1"/>
    <property type="match status" value="1"/>
</dbReference>
<proteinExistence type="predicted"/>
<evidence type="ECO:0000256" key="1">
    <source>
        <dbReference type="SAM" id="SignalP"/>
    </source>
</evidence>
<dbReference type="Proteomes" id="UP001645038">
    <property type="component" value="Unassembled WGS sequence"/>
</dbReference>
<dbReference type="Pfam" id="PF11319">
    <property type="entry name" value="VasI"/>
    <property type="match status" value="1"/>
</dbReference>
<comment type="caution">
    <text evidence="2">The sequence shown here is derived from an EMBL/GenBank/DDBJ whole genome shotgun (WGS) entry which is preliminary data.</text>
</comment>